<comment type="caution">
    <text evidence="1">The sequence shown here is derived from an EMBL/GenBank/DDBJ whole genome shotgun (WGS) entry which is preliminary data.</text>
</comment>
<dbReference type="AlphaFoldDB" id="A0A0A2MK35"/>
<protein>
    <recommendedName>
        <fullName evidence="3">TonB C-terminal domain-containing protein</fullName>
    </recommendedName>
</protein>
<evidence type="ECO:0000313" key="1">
    <source>
        <dbReference type="EMBL" id="KGO93007.1"/>
    </source>
</evidence>
<dbReference type="STRING" id="1121898.GCA_000422725_02626"/>
<gene>
    <name evidence="1" type="ORF">Q766_10325</name>
</gene>
<dbReference type="OrthoDB" id="1095452at2"/>
<reference evidence="1 2" key="1">
    <citation type="submission" date="2013-09" db="EMBL/GenBank/DDBJ databases">
        <authorList>
            <person name="Zeng Z."/>
            <person name="Chen C."/>
        </authorList>
    </citation>
    <scope>NUCLEOTIDE SEQUENCE [LARGE SCALE GENOMIC DNA]</scope>
    <source>
        <strain evidence="1 2">WB 4.1-42</strain>
    </source>
</reference>
<proteinExistence type="predicted"/>
<sequence length="131" mass="14881">MKRILFILLLVQCTVFSQEIKEAEVADTLKTEISLLSPENLKTINVQISKFINVPPNTPKGVYRVYIKFKILEDNTLSDLKIVKDPGYGLGNEVKKVFNKLPSTDPDFILKLKGDNKVGFFYLPVTVHILK</sequence>
<dbReference type="Proteomes" id="UP000030111">
    <property type="component" value="Unassembled WGS sequence"/>
</dbReference>
<keyword evidence="2" id="KW-1185">Reference proteome</keyword>
<dbReference type="RefSeq" id="WP_026992964.1">
    <property type="nucleotide sequence ID" value="NZ_JRLY01000007.1"/>
</dbReference>
<name>A0A0A2MK35_9FLAO</name>
<accession>A0A0A2MK35</accession>
<organism evidence="1 2">
    <name type="scientific">Flavobacterium subsaxonicum WB 4.1-42 = DSM 21790</name>
    <dbReference type="NCBI Taxonomy" id="1121898"/>
    <lineage>
        <taxon>Bacteria</taxon>
        <taxon>Pseudomonadati</taxon>
        <taxon>Bacteroidota</taxon>
        <taxon>Flavobacteriia</taxon>
        <taxon>Flavobacteriales</taxon>
        <taxon>Flavobacteriaceae</taxon>
        <taxon>Flavobacterium</taxon>
    </lineage>
</organism>
<evidence type="ECO:0000313" key="2">
    <source>
        <dbReference type="Proteomes" id="UP000030111"/>
    </source>
</evidence>
<evidence type="ECO:0008006" key="3">
    <source>
        <dbReference type="Google" id="ProtNLM"/>
    </source>
</evidence>
<dbReference type="EMBL" id="JRLY01000007">
    <property type="protein sequence ID" value="KGO93007.1"/>
    <property type="molecule type" value="Genomic_DNA"/>
</dbReference>